<evidence type="ECO:0000259" key="2">
    <source>
        <dbReference type="PROSITE" id="PS50198"/>
    </source>
</evidence>
<accession>A0A3B7MNG5</accession>
<dbReference type="OrthoDB" id="1348210at2"/>
<name>A0A3B7MNG5_9BACT</name>
<dbReference type="GO" id="GO:0003755">
    <property type="term" value="F:peptidyl-prolyl cis-trans isomerase activity"/>
    <property type="evidence" value="ECO:0007669"/>
    <property type="project" value="UniProtKB-KW"/>
</dbReference>
<gene>
    <name evidence="3" type="ORF">D3H65_19385</name>
</gene>
<dbReference type="PROSITE" id="PS50198">
    <property type="entry name" value="PPIC_PPIASE_2"/>
    <property type="match status" value="1"/>
</dbReference>
<dbReference type="InterPro" id="IPR000297">
    <property type="entry name" value="PPIase_PpiC"/>
</dbReference>
<keyword evidence="4" id="KW-1185">Reference proteome</keyword>
<dbReference type="InterPro" id="IPR046357">
    <property type="entry name" value="PPIase_dom_sf"/>
</dbReference>
<dbReference type="AlphaFoldDB" id="A0A3B7MNG5"/>
<organism evidence="3 4">
    <name type="scientific">Paraflavitalea soli</name>
    <dbReference type="NCBI Taxonomy" id="2315862"/>
    <lineage>
        <taxon>Bacteria</taxon>
        <taxon>Pseudomonadati</taxon>
        <taxon>Bacteroidota</taxon>
        <taxon>Chitinophagia</taxon>
        <taxon>Chitinophagales</taxon>
        <taxon>Chitinophagaceae</taxon>
        <taxon>Paraflavitalea</taxon>
    </lineage>
</organism>
<dbReference type="Proteomes" id="UP000263900">
    <property type="component" value="Chromosome"/>
</dbReference>
<evidence type="ECO:0000313" key="3">
    <source>
        <dbReference type="EMBL" id="AXY76012.1"/>
    </source>
</evidence>
<reference evidence="3 4" key="1">
    <citation type="submission" date="2018-09" db="EMBL/GenBank/DDBJ databases">
        <title>Genome sequencing of strain 6GH32-13.</title>
        <authorList>
            <person name="Weon H.-Y."/>
            <person name="Heo J."/>
            <person name="Kwon S.-W."/>
        </authorList>
    </citation>
    <scope>NUCLEOTIDE SEQUENCE [LARGE SCALE GENOMIC DNA]</scope>
    <source>
        <strain evidence="3 4">5GH32-13</strain>
    </source>
</reference>
<proteinExistence type="predicted"/>
<feature type="domain" description="PpiC" evidence="2">
    <location>
        <begin position="113"/>
        <end position="210"/>
    </location>
</feature>
<dbReference type="SUPFAM" id="SSF54534">
    <property type="entry name" value="FKBP-like"/>
    <property type="match status" value="1"/>
</dbReference>
<sequence length="227" mass="25831">MYGPCLNKKRGNQLFWTMEKKLLIMKNGLWVLLMLFAVPVFAQKTVYEDFQKITTLDQAQKYIDAHPELKPTILKLSAGRDSSLIEKRLLRQKKGDVFSVGYVTYKVVEATESVQYRAQYIFLDGGSLTPSQVDSLKKVIVQKANSGVSFDKLSDEYTMDGNTTKGDTDWFFGELMFPKELQDAVAKNAKGAIFFVDVSEKGWHYIVKKTYDDAVKKDIVVLRANGR</sequence>
<keyword evidence="1" id="KW-0697">Rotamase</keyword>
<keyword evidence="1" id="KW-0413">Isomerase</keyword>
<evidence type="ECO:0000256" key="1">
    <source>
        <dbReference type="PROSITE-ProRule" id="PRU00278"/>
    </source>
</evidence>
<protein>
    <recommendedName>
        <fullName evidence="2">PpiC domain-containing protein</fullName>
    </recommendedName>
</protein>
<dbReference type="Pfam" id="PF13616">
    <property type="entry name" value="Rotamase_3"/>
    <property type="match status" value="1"/>
</dbReference>
<evidence type="ECO:0000313" key="4">
    <source>
        <dbReference type="Proteomes" id="UP000263900"/>
    </source>
</evidence>
<dbReference type="Gene3D" id="3.10.50.40">
    <property type="match status" value="1"/>
</dbReference>
<dbReference type="EMBL" id="CP032157">
    <property type="protein sequence ID" value="AXY76012.1"/>
    <property type="molecule type" value="Genomic_DNA"/>
</dbReference>
<dbReference type="KEGG" id="pseg:D3H65_19385"/>